<name>A0A386HSV3_9BACT</name>
<feature type="domain" description="Dienelactone hydrolase" evidence="1">
    <location>
        <begin position="39"/>
        <end position="259"/>
    </location>
</feature>
<dbReference type="GO" id="GO:0016787">
    <property type="term" value="F:hydrolase activity"/>
    <property type="evidence" value="ECO:0007669"/>
    <property type="project" value="UniProtKB-KW"/>
</dbReference>
<dbReference type="PANTHER" id="PTHR22946">
    <property type="entry name" value="DIENELACTONE HYDROLASE DOMAIN-CONTAINING PROTEIN-RELATED"/>
    <property type="match status" value="1"/>
</dbReference>
<dbReference type="InterPro" id="IPR050261">
    <property type="entry name" value="FrsA_esterase"/>
</dbReference>
<dbReference type="PANTHER" id="PTHR22946:SF0">
    <property type="entry name" value="DIENELACTONE HYDROLASE DOMAIN-CONTAINING PROTEIN"/>
    <property type="match status" value="1"/>
</dbReference>
<dbReference type="SUPFAM" id="SSF53474">
    <property type="entry name" value="alpha/beta-Hydrolases"/>
    <property type="match status" value="1"/>
</dbReference>
<protein>
    <submittedName>
        <fullName evidence="2">Dienelactone hydrolase family protein</fullName>
    </submittedName>
</protein>
<dbReference type="AlphaFoldDB" id="A0A386HSV3"/>
<evidence type="ECO:0000259" key="1">
    <source>
        <dbReference type="Pfam" id="PF01738"/>
    </source>
</evidence>
<dbReference type="EMBL" id="CP032489">
    <property type="protein sequence ID" value="AYD48364.1"/>
    <property type="molecule type" value="Genomic_DNA"/>
</dbReference>
<proteinExistence type="predicted"/>
<dbReference type="PROSITE" id="PS51257">
    <property type="entry name" value="PROKAR_LIPOPROTEIN"/>
    <property type="match status" value="1"/>
</dbReference>
<reference evidence="2 3" key="1">
    <citation type="submission" date="2018-09" db="EMBL/GenBank/DDBJ databases">
        <title>Arachidicoccus sp. nov., a bacterium isolated from soil.</title>
        <authorList>
            <person name="Weon H.-Y."/>
            <person name="Kwon S.-W."/>
            <person name="Lee S.A."/>
        </authorList>
    </citation>
    <scope>NUCLEOTIDE SEQUENCE [LARGE SCALE GENOMIC DNA]</scope>
    <source>
        <strain evidence="2 3">KIS59-12</strain>
    </source>
</reference>
<evidence type="ECO:0000313" key="3">
    <source>
        <dbReference type="Proteomes" id="UP000266118"/>
    </source>
</evidence>
<sequence length="264" mass="29440">MKTIHIFLAGIFILFFSLAACSQNKIHNLKYQDGNAKLEGYFLPPENHAKNAPGIVVIHAWMGITAHEKNTVERLGKLGYNALAADIYGEGVRPKNTKEAGRLASYYETNYQIYQSRIKTAINEIIQQGADPNNIVVIGYCFGGTGAIEAARANMPVKGIVSFHGGLYKDSLRENNPHIIPKMLILHGADDPFQSQKSIENFQREMRYGNADWQMVYFGNAVHAFTDPAAGNDNSKGAAYNKKADDRSWQYMLDFLKEVFGKSL</sequence>
<dbReference type="RefSeq" id="WP_119989023.1">
    <property type="nucleotide sequence ID" value="NZ_CP032489.1"/>
</dbReference>
<dbReference type="KEGG" id="ark:D6B99_12590"/>
<dbReference type="OrthoDB" id="9787933at2"/>
<dbReference type="InterPro" id="IPR002925">
    <property type="entry name" value="Dienelactn_hydro"/>
</dbReference>
<dbReference type="Pfam" id="PF01738">
    <property type="entry name" value="DLH"/>
    <property type="match status" value="1"/>
</dbReference>
<evidence type="ECO:0000313" key="2">
    <source>
        <dbReference type="EMBL" id="AYD48364.1"/>
    </source>
</evidence>
<gene>
    <name evidence="2" type="ORF">D6B99_12590</name>
</gene>
<accession>A0A386HSV3</accession>
<dbReference type="Proteomes" id="UP000266118">
    <property type="component" value="Chromosome"/>
</dbReference>
<dbReference type="Gene3D" id="3.40.50.1820">
    <property type="entry name" value="alpha/beta hydrolase"/>
    <property type="match status" value="1"/>
</dbReference>
<organism evidence="2 3">
    <name type="scientific">Arachidicoccus soli</name>
    <dbReference type="NCBI Taxonomy" id="2341117"/>
    <lineage>
        <taxon>Bacteria</taxon>
        <taxon>Pseudomonadati</taxon>
        <taxon>Bacteroidota</taxon>
        <taxon>Chitinophagia</taxon>
        <taxon>Chitinophagales</taxon>
        <taxon>Chitinophagaceae</taxon>
        <taxon>Arachidicoccus</taxon>
    </lineage>
</organism>
<keyword evidence="2" id="KW-0378">Hydrolase</keyword>
<dbReference type="InterPro" id="IPR029058">
    <property type="entry name" value="AB_hydrolase_fold"/>
</dbReference>
<keyword evidence="3" id="KW-1185">Reference proteome</keyword>